<sequence>MRDDDRQQHEEIRLREAERRVTLASRNATVSKLVQIIYFLAGALGMLLLLRMILRLFGANPDNTFAQFIYNLSEPFYAPVANLFGTPKFGNSQVFEINALVAIAAYAILGWLVGRLVWLIGSRTE</sequence>
<keyword evidence="1" id="KW-0472">Membrane</keyword>
<proteinExistence type="predicted"/>
<name>A0A9X5E6M0_9CYAN</name>
<dbReference type="Proteomes" id="UP000031532">
    <property type="component" value="Unassembled WGS sequence"/>
</dbReference>
<dbReference type="RefSeq" id="WP_039713227.1">
    <property type="nucleotide sequence ID" value="NZ_JTJC03000003.1"/>
</dbReference>
<dbReference type="AlphaFoldDB" id="A0A9X5E6M0"/>
<dbReference type="EMBL" id="JTJC03000003">
    <property type="protein sequence ID" value="NHC35856.1"/>
    <property type="molecule type" value="Genomic_DNA"/>
</dbReference>
<dbReference type="GO" id="GO:0016020">
    <property type="term" value="C:membrane"/>
    <property type="evidence" value="ECO:0007669"/>
    <property type="project" value="InterPro"/>
</dbReference>
<comment type="caution">
    <text evidence="2">The sequence shown here is derived from an EMBL/GenBank/DDBJ whole genome shotgun (WGS) entry which is preliminary data.</text>
</comment>
<protein>
    <submittedName>
        <fullName evidence="2">YggT family protein</fullName>
    </submittedName>
</protein>
<dbReference type="OrthoDB" id="468399at2"/>
<evidence type="ECO:0000256" key="1">
    <source>
        <dbReference type="SAM" id="Phobius"/>
    </source>
</evidence>
<gene>
    <name evidence="2" type="ORF">QH73_0014540</name>
</gene>
<dbReference type="Pfam" id="PF02325">
    <property type="entry name" value="CCB3_YggT"/>
    <property type="match status" value="1"/>
</dbReference>
<evidence type="ECO:0000313" key="2">
    <source>
        <dbReference type="EMBL" id="NHC35856.1"/>
    </source>
</evidence>
<feature type="transmembrane region" description="Helical" evidence="1">
    <location>
        <begin position="36"/>
        <end position="54"/>
    </location>
</feature>
<dbReference type="InterPro" id="IPR003425">
    <property type="entry name" value="CCB3/YggT"/>
</dbReference>
<feature type="transmembrane region" description="Helical" evidence="1">
    <location>
        <begin position="97"/>
        <end position="120"/>
    </location>
</feature>
<organism evidence="2 3">
    <name type="scientific">Scytonema millei VB511283</name>
    <dbReference type="NCBI Taxonomy" id="1245923"/>
    <lineage>
        <taxon>Bacteria</taxon>
        <taxon>Bacillati</taxon>
        <taxon>Cyanobacteriota</taxon>
        <taxon>Cyanophyceae</taxon>
        <taxon>Nostocales</taxon>
        <taxon>Scytonemataceae</taxon>
        <taxon>Scytonema</taxon>
    </lineage>
</organism>
<evidence type="ECO:0000313" key="3">
    <source>
        <dbReference type="Proteomes" id="UP000031532"/>
    </source>
</evidence>
<keyword evidence="1" id="KW-1133">Transmembrane helix</keyword>
<reference evidence="2 3" key="1">
    <citation type="journal article" date="2015" name="Genome Announc.">
        <title>Draft Genome Sequence of the Terrestrial Cyanobacterium Scytonema millei VB511283, Isolated from Eastern India.</title>
        <authorList>
            <person name="Sen D."/>
            <person name="Chandrababunaidu M.M."/>
            <person name="Singh D."/>
            <person name="Sanghi N."/>
            <person name="Ghorai A."/>
            <person name="Mishra G.P."/>
            <person name="Madduluri M."/>
            <person name="Adhikary S.P."/>
            <person name="Tripathy S."/>
        </authorList>
    </citation>
    <scope>NUCLEOTIDE SEQUENCE [LARGE SCALE GENOMIC DNA]</scope>
    <source>
        <strain evidence="2 3">VB511283</strain>
    </source>
</reference>
<accession>A0A9X5E6M0</accession>
<keyword evidence="1" id="KW-0812">Transmembrane</keyword>
<keyword evidence="3" id="KW-1185">Reference proteome</keyword>